<comment type="caution">
    <text evidence="2">The sequence shown here is derived from an EMBL/GenBank/DDBJ whole genome shotgun (WGS) entry which is preliminary data.</text>
</comment>
<dbReference type="PANTHER" id="PTHR42760">
    <property type="entry name" value="SHORT-CHAIN DEHYDROGENASES/REDUCTASES FAMILY MEMBER"/>
    <property type="match status" value="1"/>
</dbReference>
<dbReference type="Pfam" id="PF13561">
    <property type="entry name" value="adh_short_C2"/>
    <property type="match status" value="1"/>
</dbReference>
<dbReference type="PRINTS" id="PR00080">
    <property type="entry name" value="SDRFAMILY"/>
</dbReference>
<sequence>MTAEGIVLVTGGSRGIGAATATLLAEQGQKVVIVDIAPEPLAGTRVILWPAPFDVANESAVVSSIADIEAAHGPITGLVNAAGVFGKMHRIEHVRMEQWDREVNIDLRGTFLVSRSVGVKMAERRHGAIVNVASVAGMTSGPIHAYTAAKAGVIQITQTMAAEWGRRGVRINAVSPGFTRTAALEAAIASGALNRKSAESPTAMNRLVEPIEVAQAIAWLLSPMSSGVTGINLPVDAGYIAGTTWAAYGGLPEVSGA</sequence>
<protein>
    <submittedName>
        <fullName evidence="2">SDR family oxidoreductase</fullName>
    </submittedName>
</protein>
<dbReference type="FunFam" id="3.40.50.720:FF:000084">
    <property type="entry name" value="Short-chain dehydrogenase reductase"/>
    <property type="match status" value="1"/>
</dbReference>
<proteinExistence type="inferred from homology"/>
<dbReference type="EMBL" id="JAAVLW010000004">
    <property type="protein sequence ID" value="NOJ47710.1"/>
    <property type="molecule type" value="Genomic_DNA"/>
</dbReference>
<dbReference type="PROSITE" id="PS00061">
    <property type="entry name" value="ADH_SHORT"/>
    <property type="match status" value="1"/>
</dbReference>
<evidence type="ECO:0000313" key="3">
    <source>
        <dbReference type="Proteomes" id="UP000528734"/>
    </source>
</evidence>
<evidence type="ECO:0000256" key="1">
    <source>
        <dbReference type="ARBA" id="ARBA00006484"/>
    </source>
</evidence>
<dbReference type="InterPro" id="IPR020904">
    <property type="entry name" value="Sc_DH/Rdtase_CS"/>
</dbReference>
<keyword evidence="3" id="KW-1185">Reference proteome</keyword>
<comment type="similarity">
    <text evidence="1">Belongs to the short-chain dehydrogenases/reductases (SDR) family.</text>
</comment>
<dbReference type="InterPro" id="IPR036291">
    <property type="entry name" value="NAD(P)-bd_dom_sf"/>
</dbReference>
<reference evidence="2 3" key="1">
    <citation type="submission" date="2020-03" db="EMBL/GenBank/DDBJ databases">
        <title>Bradyrhizobium diversity isolated from nodules of Muelleranthus trifoliolatus.</title>
        <authorList>
            <person name="Klepa M."/>
            <person name="Helene L."/>
            <person name="Hungria M."/>
        </authorList>
    </citation>
    <scope>NUCLEOTIDE SEQUENCE [LARGE SCALE GENOMIC DNA]</scope>
    <source>
        <strain evidence="2 3">WSM 1744</strain>
    </source>
</reference>
<dbReference type="AlphaFoldDB" id="A0A7Y4H4X0"/>
<name>A0A7Y4H4X0_9BRAD</name>
<dbReference type="Proteomes" id="UP000528734">
    <property type="component" value="Unassembled WGS sequence"/>
</dbReference>
<evidence type="ECO:0000313" key="2">
    <source>
        <dbReference type="EMBL" id="NOJ47710.1"/>
    </source>
</evidence>
<gene>
    <name evidence="2" type="ORF">HCN50_15885</name>
</gene>
<dbReference type="RefSeq" id="WP_171710561.1">
    <property type="nucleotide sequence ID" value="NZ_JAAVLW010000004.1"/>
</dbReference>
<dbReference type="Gene3D" id="3.40.50.720">
    <property type="entry name" value="NAD(P)-binding Rossmann-like Domain"/>
    <property type="match status" value="1"/>
</dbReference>
<accession>A0A7Y4H4X0</accession>
<dbReference type="CDD" id="cd05233">
    <property type="entry name" value="SDR_c"/>
    <property type="match status" value="1"/>
</dbReference>
<dbReference type="PRINTS" id="PR00081">
    <property type="entry name" value="GDHRDH"/>
</dbReference>
<organism evidence="2 3">
    <name type="scientific">Bradyrhizobium archetypum</name>
    <dbReference type="NCBI Taxonomy" id="2721160"/>
    <lineage>
        <taxon>Bacteria</taxon>
        <taxon>Pseudomonadati</taxon>
        <taxon>Pseudomonadota</taxon>
        <taxon>Alphaproteobacteria</taxon>
        <taxon>Hyphomicrobiales</taxon>
        <taxon>Nitrobacteraceae</taxon>
        <taxon>Bradyrhizobium</taxon>
    </lineage>
</organism>
<dbReference type="GO" id="GO:0016616">
    <property type="term" value="F:oxidoreductase activity, acting on the CH-OH group of donors, NAD or NADP as acceptor"/>
    <property type="evidence" value="ECO:0007669"/>
    <property type="project" value="TreeGrafter"/>
</dbReference>
<dbReference type="InterPro" id="IPR002347">
    <property type="entry name" value="SDR_fam"/>
</dbReference>
<dbReference type="SUPFAM" id="SSF51735">
    <property type="entry name" value="NAD(P)-binding Rossmann-fold domains"/>
    <property type="match status" value="1"/>
</dbReference>